<reference evidence="2 3" key="2">
    <citation type="submission" date="2020-07" db="EMBL/GenBank/DDBJ databases">
        <title>Genome assembly of wild tea tree DASZ reveals pedigree and selection history of tea varieties.</title>
        <authorList>
            <person name="Zhang W."/>
        </authorList>
    </citation>
    <scope>NUCLEOTIDE SEQUENCE [LARGE SCALE GENOMIC DNA]</scope>
    <source>
        <strain evidence="3">cv. G240</strain>
        <tissue evidence="2">Leaf</tissue>
    </source>
</reference>
<evidence type="ECO:0008006" key="4">
    <source>
        <dbReference type="Google" id="ProtNLM"/>
    </source>
</evidence>
<organism evidence="2 3">
    <name type="scientific">Camellia sinensis</name>
    <name type="common">Tea plant</name>
    <name type="synonym">Thea sinensis</name>
    <dbReference type="NCBI Taxonomy" id="4442"/>
    <lineage>
        <taxon>Eukaryota</taxon>
        <taxon>Viridiplantae</taxon>
        <taxon>Streptophyta</taxon>
        <taxon>Embryophyta</taxon>
        <taxon>Tracheophyta</taxon>
        <taxon>Spermatophyta</taxon>
        <taxon>Magnoliopsida</taxon>
        <taxon>eudicotyledons</taxon>
        <taxon>Gunneridae</taxon>
        <taxon>Pentapetalae</taxon>
        <taxon>asterids</taxon>
        <taxon>Ericales</taxon>
        <taxon>Theaceae</taxon>
        <taxon>Camellia</taxon>
    </lineage>
</organism>
<comment type="caution">
    <text evidence="2">The sequence shown here is derived from an EMBL/GenBank/DDBJ whole genome shotgun (WGS) entry which is preliminary data.</text>
</comment>
<proteinExistence type="predicted"/>
<accession>A0A7J7FX49</accession>
<keyword evidence="3" id="KW-1185">Reference proteome</keyword>
<dbReference type="EMBL" id="JACBKZ010000014">
    <property type="protein sequence ID" value="KAF5932922.1"/>
    <property type="molecule type" value="Genomic_DNA"/>
</dbReference>
<gene>
    <name evidence="2" type="ORF">HYC85_029093</name>
</gene>
<sequence length="333" mass="37278">MKVLKMVIVDTQFLTVLKTWTSPFEHPFSTIASNPVDIPQALWIRGRRLHRSEDLVDGQPVYGSLSPVIRRRTARQRASVQQSVQRALSTPPEFSRDQGPVSPTEREHIPVIQPEQNSMASLEEMVRQLQESMKMMQQDAVRQAEFAKQQATVVSEQAELIVRLQQQNGASASQQVPPPPRVLIPEETPNARNVQEDTNLPTGPAPPPIPPQLSKAPTPINQSDSPFESEVDPVALKMRKLEKLFQKSQGVKSIPDIGDGYTDAAVTLPDWFKIPQIDRFDGSGDPMVHLRLFSDILRPMGLTRLQKLSLFGRTLSGVAATWYAKLEDDIKRS</sequence>
<feature type="region of interest" description="Disordered" evidence="1">
    <location>
        <begin position="79"/>
        <end position="105"/>
    </location>
</feature>
<evidence type="ECO:0000256" key="1">
    <source>
        <dbReference type="SAM" id="MobiDB-lite"/>
    </source>
</evidence>
<dbReference type="Proteomes" id="UP000593564">
    <property type="component" value="Unassembled WGS sequence"/>
</dbReference>
<feature type="region of interest" description="Disordered" evidence="1">
    <location>
        <begin position="193"/>
        <end position="228"/>
    </location>
</feature>
<evidence type="ECO:0000313" key="2">
    <source>
        <dbReference type="EMBL" id="KAF5932922.1"/>
    </source>
</evidence>
<dbReference type="AlphaFoldDB" id="A0A7J7FX49"/>
<protein>
    <recommendedName>
        <fullName evidence="4">Retrotransposon gag domain-containing protein</fullName>
    </recommendedName>
</protein>
<reference evidence="3" key="1">
    <citation type="journal article" date="2020" name="Nat. Commun.">
        <title>Genome assembly of wild tea tree DASZ reveals pedigree and selection history of tea varieties.</title>
        <authorList>
            <person name="Zhang W."/>
            <person name="Zhang Y."/>
            <person name="Qiu H."/>
            <person name="Guo Y."/>
            <person name="Wan H."/>
            <person name="Zhang X."/>
            <person name="Scossa F."/>
            <person name="Alseekh S."/>
            <person name="Zhang Q."/>
            <person name="Wang P."/>
            <person name="Xu L."/>
            <person name="Schmidt M.H."/>
            <person name="Jia X."/>
            <person name="Li D."/>
            <person name="Zhu A."/>
            <person name="Guo F."/>
            <person name="Chen W."/>
            <person name="Ni D."/>
            <person name="Usadel B."/>
            <person name="Fernie A.R."/>
            <person name="Wen W."/>
        </authorList>
    </citation>
    <scope>NUCLEOTIDE SEQUENCE [LARGE SCALE GENOMIC DNA]</scope>
    <source>
        <strain evidence="3">cv. G240</strain>
    </source>
</reference>
<name>A0A7J7FX49_CAMSI</name>
<evidence type="ECO:0000313" key="3">
    <source>
        <dbReference type="Proteomes" id="UP000593564"/>
    </source>
</evidence>